<dbReference type="Pfam" id="PF14100">
    <property type="entry name" value="DUF6807"/>
    <property type="match status" value="1"/>
</dbReference>
<accession>A0A1I1E8M8</accession>
<keyword evidence="2" id="KW-1185">Reference proteome</keyword>
<organism evidence="1 2">
    <name type="scientific">Parapedobacter composti</name>
    <dbReference type="NCBI Taxonomy" id="623281"/>
    <lineage>
        <taxon>Bacteria</taxon>
        <taxon>Pseudomonadati</taxon>
        <taxon>Bacteroidota</taxon>
        <taxon>Sphingobacteriia</taxon>
        <taxon>Sphingobacteriales</taxon>
        <taxon>Sphingobacteriaceae</taxon>
        <taxon>Parapedobacter</taxon>
    </lineage>
</organism>
<proteinExistence type="predicted"/>
<name>A0A1I1E8M8_9SPHI</name>
<dbReference type="STRING" id="623281.SAMN05421747_101413"/>
<protein>
    <submittedName>
        <fullName evidence="1">Methane oxygenase PmoA</fullName>
    </submittedName>
</protein>
<gene>
    <name evidence="1" type="ORF">SAMN05421747_101413</name>
</gene>
<dbReference type="RefSeq" id="WP_090970513.1">
    <property type="nucleotide sequence ID" value="NZ_FOLL01000001.1"/>
</dbReference>
<dbReference type="InterPro" id="IPR029475">
    <property type="entry name" value="DUF6807"/>
</dbReference>
<evidence type="ECO:0000313" key="2">
    <source>
        <dbReference type="Proteomes" id="UP000199577"/>
    </source>
</evidence>
<dbReference type="EMBL" id="FOLL01000001">
    <property type="protein sequence ID" value="SFB83444.1"/>
    <property type="molecule type" value="Genomic_DNA"/>
</dbReference>
<dbReference type="AlphaFoldDB" id="A0A1I1E8M8"/>
<dbReference type="Proteomes" id="UP000199577">
    <property type="component" value="Unassembled WGS sequence"/>
</dbReference>
<reference evidence="1 2" key="1">
    <citation type="submission" date="2016-10" db="EMBL/GenBank/DDBJ databases">
        <authorList>
            <person name="de Groot N.N."/>
        </authorList>
    </citation>
    <scope>NUCLEOTIDE SEQUENCE [LARGE SCALE GENOMIC DNA]</scope>
    <source>
        <strain evidence="1 2">DSM 22900</strain>
    </source>
</reference>
<sequence>MLKVIGTICSVVVCAHTLAQEAGQDKTYRADKGPDELVLKNPQGRALLTYRYTVKAPPQGVDPAYGRAGYIHPLQTPSGKVLTTIQPADHYHHYGLWNPWTRVEYRGKLYDLWNIGDKKGTVRFVKFEDIFHDKGKAGFEAVHDHVIFDGSEETVIMKENWRITVSQLDSGRYQCDIRSVLRPATTADVVLKEYRYAGLGFRATPEWTNTNSEVLTSSGKSRKDADGSLERWAMVSGKLGDGRGGILFLSHPDNYNAPEPIRVWPEDANGGRGDQFFNFSPTKNKDWTLEAGRSYTLHYRLIIFDGSLSAEEAEQLWQTFVTR</sequence>
<dbReference type="OrthoDB" id="2540540at2"/>
<evidence type="ECO:0000313" key="1">
    <source>
        <dbReference type="EMBL" id="SFB83444.1"/>
    </source>
</evidence>